<dbReference type="PROSITE" id="PS50931">
    <property type="entry name" value="HTH_LYSR"/>
    <property type="match status" value="1"/>
</dbReference>
<gene>
    <name evidence="6" type="ORF">HGK34_08025</name>
</gene>
<dbReference type="Pfam" id="PF00126">
    <property type="entry name" value="HTH_1"/>
    <property type="match status" value="1"/>
</dbReference>
<proteinExistence type="inferred from homology"/>
<evidence type="ECO:0000259" key="5">
    <source>
        <dbReference type="PROSITE" id="PS50931"/>
    </source>
</evidence>
<dbReference type="SUPFAM" id="SSF46785">
    <property type="entry name" value="Winged helix' DNA-binding domain"/>
    <property type="match status" value="1"/>
</dbReference>
<dbReference type="Gene3D" id="1.10.10.10">
    <property type="entry name" value="Winged helix-like DNA-binding domain superfamily/Winged helix DNA-binding domain"/>
    <property type="match status" value="1"/>
</dbReference>
<comment type="caution">
    <text evidence="6">The sequence shown here is derived from an EMBL/GenBank/DDBJ whole genome shotgun (WGS) entry which is preliminary data.</text>
</comment>
<dbReference type="Proteomes" id="UP000675409">
    <property type="component" value="Unassembled WGS sequence"/>
</dbReference>
<evidence type="ECO:0000256" key="4">
    <source>
        <dbReference type="ARBA" id="ARBA00023163"/>
    </source>
</evidence>
<dbReference type="RefSeq" id="WP_201846055.1">
    <property type="nucleotide sequence ID" value="NZ_JABBYC010000009.1"/>
</dbReference>
<dbReference type="CDD" id="cd08436">
    <property type="entry name" value="PBP2_LTTR_like_3"/>
    <property type="match status" value="1"/>
</dbReference>
<protein>
    <submittedName>
        <fullName evidence="6">LysR family transcriptional regulator</fullName>
    </submittedName>
</protein>
<evidence type="ECO:0000256" key="3">
    <source>
        <dbReference type="ARBA" id="ARBA00023125"/>
    </source>
</evidence>
<evidence type="ECO:0000256" key="2">
    <source>
        <dbReference type="ARBA" id="ARBA00023015"/>
    </source>
</evidence>
<dbReference type="EMBL" id="JABBYC010000009">
    <property type="protein sequence ID" value="MBL0886217.1"/>
    <property type="molecule type" value="Genomic_DNA"/>
</dbReference>
<evidence type="ECO:0000313" key="7">
    <source>
        <dbReference type="Proteomes" id="UP000675409"/>
    </source>
</evidence>
<feature type="domain" description="HTH lysR-type" evidence="5">
    <location>
        <begin position="1"/>
        <end position="58"/>
    </location>
</feature>
<sequence>MDLQQMRYVIAVAETRNFTRAAERCFVVQSALSHRIAGLERELGVKLFARTSRRVELTPAGEAFLPAARQSLEAAERAAAEAAAAVGVVRGRLAVGMIPTVAALDIPAALESFRERHPEVRVALRAGASNEMTVRVAAGDLDIAVLGLPEDDEPRGVRSRILARDRHVAVVPESHPLAGKARVSMRRLAEEVYVDFPVDSPGRIQSDRAFAAARLARDVAFEASELDLMVRIVRQGLAIALLPSAVAAGTAGIVTVPITDGPRRVEYLAWSEFNPTPATTAFLQILESAGRPLRA</sequence>
<dbReference type="InterPro" id="IPR036388">
    <property type="entry name" value="WH-like_DNA-bd_sf"/>
</dbReference>
<keyword evidence="3" id="KW-0238">DNA-binding</keyword>
<dbReference type="PRINTS" id="PR00039">
    <property type="entry name" value="HTHLYSR"/>
</dbReference>
<dbReference type="InterPro" id="IPR036390">
    <property type="entry name" value="WH_DNA-bd_sf"/>
</dbReference>
<keyword evidence="4" id="KW-0804">Transcription</keyword>
<dbReference type="InterPro" id="IPR005119">
    <property type="entry name" value="LysR_subst-bd"/>
</dbReference>
<dbReference type="Gene3D" id="3.40.190.290">
    <property type="match status" value="1"/>
</dbReference>
<accession>A0ABS1LKZ1</accession>
<dbReference type="PANTHER" id="PTHR30346">
    <property type="entry name" value="TRANSCRIPTIONAL DUAL REGULATOR HCAR-RELATED"/>
    <property type="match status" value="1"/>
</dbReference>
<evidence type="ECO:0000313" key="6">
    <source>
        <dbReference type="EMBL" id="MBL0886217.1"/>
    </source>
</evidence>
<keyword evidence="2" id="KW-0805">Transcription regulation</keyword>
<evidence type="ECO:0000256" key="1">
    <source>
        <dbReference type="ARBA" id="ARBA00009437"/>
    </source>
</evidence>
<keyword evidence="7" id="KW-1185">Reference proteome</keyword>
<reference evidence="6 7" key="1">
    <citation type="journal article" date="2021" name="Arch. Microbiol.">
        <title>Myceligenerans indicum sp. nov., an actinobacterium isolated from mangrove sediment of Sundarbans, India.</title>
        <authorList>
            <person name="Asha K."/>
            <person name="Bhadury P."/>
        </authorList>
    </citation>
    <scope>NUCLEOTIDE SEQUENCE [LARGE SCALE GENOMIC DNA]</scope>
    <source>
        <strain evidence="6 7">I2</strain>
    </source>
</reference>
<name>A0ABS1LKZ1_9MICO</name>
<dbReference type="InterPro" id="IPR000847">
    <property type="entry name" value="LysR_HTH_N"/>
</dbReference>
<comment type="similarity">
    <text evidence="1">Belongs to the LysR transcriptional regulatory family.</text>
</comment>
<organism evidence="6 7">
    <name type="scientific">Myceligenerans indicum</name>
    <dbReference type="NCBI Taxonomy" id="2593663"/>
    <lineage>
        <taxon>Bacteria</taxon>
        <taxon>Bacillati</taxon>
        <taxon>Actinomycetota</taxon>
        <taxon>Actinomycetes</taxon>
        <taxon>Micrococcales</taxon>
        <taxon>Promicromonosporaceae</taxon>
        <taxon>Myceligenerans</taxon>
    </lineage>
</organism>
<dbReference type="SUPFAM" id="SSF53850">
    <property type="entry name" value="Periplasmic binding protein-like II"/>
    <property type="match status" value="1"/>
</dbReference>
<dbReference type="Pfam" id="PF03466">
    <property type="entry name" value="LysR_substrate"/>
    <property type="match status" value="1"/>
</dbReference>
<dbReference type="PANTHER" id="PTHR30346:SF28">
    <property type="entry name" value="HTH-TYPE TRANSCRIPTIONAL REGULATOR CYNR"/>
    <property type="match status" value="1"/>
</dbReference>